<reference evidence="4" key="1">
    <citation type="submission" date="2024-02" db="UniProtKB">
        <authorList>
            <consortium name="WormBaseParasite"/>
        </authorList>
    </citation>
    <scope>IDENTIFICATION</scope>
</reference>
<feature type="region of interest" description="Disordered" evidence="1">
    <location>
        <begin position="252"/>
        <end position="281"/>
    </location>
</feature>
<keyword evidence="2" id="KW-0812">Transmembrane</keyword>
<accession>A0AAF3FRZ0</accession>
<sequence>MSGQGPTYQADVRFRVEGYDEVARHWKPSNESRRARQQPPLNHPQITSMLDPSVWRPSVPKEQHDRADLRHQLLIRPGKAPPQQNQNDNGFNEQLSTIPNATPQLISHNVNVEATDGKFQRTLLPTKPNVAEVKNRLTAIYADKANDSTSSSSTSQTVTSALSISTPAVTTQTTSSSSIVSQSSTTQRTQHRATTTPNFPACEPCGDSLKFQEQPTPILYSESANSNKTRLVEELPPMDNKLVAPISARISSASTGQTKNDETTAYGDETSCEPSPQTAVPSPTEIATEVTTASAQPHNEVGHYPPDEQYMTYQEFLTKHAQVTGLNAPTRTSHGKYDQPVQKLETDSCANWVEMRCWAVLGIFIFFLYIYHLWLPQIMHCGQID</sequence>
<evidence type="ECO:0000313" key="4">
    <source>
        <dbReference type="WBParaSite" id="MBELARI_LOCUS8429"/>
    </source>
</evidence>
<feature type="region of interest" description="Disordered" evidence="1">
    <location>
        <begin position="25"/>
        <end position="64"/>
    </location>
</feature>
<evidence type="ECO:0000256" key="2">
    <source>
        <dbReference type="SAM" id="Phobius"/>
    </source>
</evidence>
<dbReference type="Proteomes" id="UP000887575">
    <property type="component" value="Unassembled WGS sequence"/>
</dbReference>
<evidence type="ECO:0000313" key="3">
    <source>
        <dbReference type="Proteomes" id="UP000887575"/>
    </source>
</evidence>
<keyword evidence="2" id="KW-0472">Membrane</keyword>
<feature type="region of interest" description="Disordered" evidence="1">
    <location>
        <begin position="160"/>
        <end position="201"/>
    </location>
</feature>
<feature type="transmembrane region" description="Helical" evidence="2">
    <location>
        <begin position="358"/>
        <end position="375"/>
    </location>
</feature>
<feature type="compositionally biased region" description="Basic and acidic residues" evidence="1">
    <location>
        <begin position="25"/>
        <end position="34"/>
    </location>
</feature>
<proteinExistence type="predicted"/>
<dbReference type="AlphaFoldDB" id="A0AAF3FRZ0"/>
<keyword evidence="2" id="KW-1133">Transmembrane helix</keyword>
<organism evidence="3 4">
    <name type="scientific">Mesorhabditis belari</name>
    <dbReference type="NCBI Taxonomy" id="2138241"/>
    <lineage>
        <taxon>Eukaryota</taxon>
        <taxon>Metazoa</taxon>
        <taxon>Ecdysozoa</taxon>
        <taxon>Nematoda</taxon>
        <taxon>Chromadorea</taxon>
        <taxon>Rhabditida</taxon>
        <taxon>Rhabditina</taxon>
        <taxon>Rhabditomorpha</taxon>
        <taxon>Rhabditoidea</taxon>
        <taxon>Rhabditidae</taxon>
        <taxon>Mesorhabditinae</taxon>
        <taxon>Mesorhabditis</taxon>
    </lineage>
</organism>
<feature type="compositionally biased region" description="Polar residues" evidence="1">
    <location>
        <begin position="272"/>
        <end position="281"/>
    </location>
</feature>
<name>A0AAF3FRZ0_9BILA</name>
<feature type="compositionally biased region" description="Low complexity" evidence="1">
    <location>
        <begin position="160"/>
        <end position="197"/>
    </location>
</feature>
<evidence type="ECO:0000256" key="1">
    <source>
        <dbReference type="SAM" id="MobiDB-lite"/>
    </source>
</evidence>
<feature type="region of interest" description="Disordered" evidence="1">
    <location>
        <begin position="77"/>
        <end position="96"/>
    </location>
</feature>
<dbReference type="WBParaSite" id="MBELARI_LOCUS8429">
    <property type="protein sequence ID" value="MBELARI_LOCUS8429"/>
    <property type="gene ID" value="MBELARI_LOCUS8429"/>
</dbReference>
<keyword evidence="3" id="KW-1185">Reference proteome</keyword>
<protein>
    <submittedName>
        <fullName evidence="4">Uncharacterized protein</fullName>
    </submittedName>
</protein>
<feature type="compositionally biased region" description="Polar residues" evidence="1">
    <location>
        <begin position="82"/>
        <end position="96"/>
    </location>
</feature>